<feature type="region of interest" description="Disordered" evidence="5">
    <location>
        <begin position="326"/>
        <end position="348"/>
    </location>
</feature>
<dbReference type="InterPro" id="IPR033690">
    <property type="entry name" value="Adenylat_kinase_CS"/>
</dbReference>
<evidence type="ECO:0000256" key="1">
    <source>
        <dbReference type="ARBA" id="ARBA00022679"/>
    </source>
</evidence>
<dbReference type="InterPro" id="IPR000850">
    <property type="entry name" value="Adenylat/UMP-CMP_kin"/>
</dbReference>
<evidence type="ECO:0000256" key="2">
    <source>
        <dbReference type="ARBA" id="ARBA00022741"/>
    </source>
</evidence>
<keyword evidence="3 4" id="KW-0418">Kinase</keyword>
<dbReference type="PROSITE" id="PS00113">
    <property type="entry name" value="ADENYLATE_KINASE"/>
    <property type="match status" value="1"/>
</dbReference>
<proteinExistence type="inferred from homology"/>
<dbReference type="Gene3D" id="3.40.50.300">
    <property type="entry name" value="P-loop containing nucleotide triphosphate hydrolases"/>
    <property type="match status" value="1"/>
</dbReference>
<dbReference type="Proteomes" id="UP001479436">
    <property type="component" value="Unassembled WGS sequence"/>
</dbReference>
<dbReference type="PRINTS" id="PR00094">
    <property type="entry name" value="ADENYLTKNASE"/>
</dbReference>
<evidence type="ECO:0008006" key="8">
    <source>
        <dbReference type="Google" id="ProtNLM"/>
    </source>
</evidence>
<evidence type="ECO:0000313" key="7">
    <source>
        <dbReference type="Proteomes" id="UP001479436"/>
    </source>
</evidence>
<accession>A0ABR2WH42</accession>
<dbReference type="EMBL" id="JASJQH010001812">
    <property type="protein sequence ID" value="KAK9760769.1"/>
    <property type="molecule type" value="Genomic_DNA"/>
</dbReference>
<evidence type="ECO:0000256" key="3">
    <source>
        <dbReference type="ARBA" id="ARBA00022777"/>
    </source>
</evidence>
<sequence length="348" mass="39632">MSHRATSYFLSCCKSAVRRPNTMVPLNRTQITSLTRGSMWSFGSVMKRHHSTEHDISTPLTSNSDASNTITPKDVHETFNEAWSHIEKEYGKQNLNYPTDIVWLMGAPGAGKGANTPFILKAKRITNPSICMSSLLTSPEMKKLMDQGRMIEDSQVLELMFRALLERDSNVGVLIDGFPRTKTQVSCLKLFYDKLVELHEQFKYTPLASRFKMPSFSIAVLYVDEDISIARQLKRGKQIREHNELVRKTGKGQLLEERVTDFDEEIVRKRYQVFTQHYSALMELGKYFPFHLVNASSTLEDVARQFNAFLDPSSISDASTNVTNTIKSPLNEHPGTQSKAQYNLQSRH</sequence>
<keyword evidence="7" id="KW-1185">Reference proteome</keyword>
<dbReference type="SUPFAM" id="SSF52540">
    <property type="entry name" value="P-loop containing nucleoside triphosphate hydrolases"/>
    <property type="match status" value="1"/>
</dbReference>
<evidence type="ECO:0000313" key="6">
    <source>
        <dbReference type="EMBL" id="KAK9760769.1"/>
    </source>
</evidence>
<keyword evidence="2" id="KW-0547">Nucleotide-binding</keyword>
<keyword evidence="1 4" id="KW-0808">Transferase</keyword>
<evidence type="ECO:0000256" key="4">
    <source>
        <dbReference type="RuleBase" id="RU003330"/>
    </source>
</evidence>
<name>A0ABR2WH42_9FUNG</name>
<comment type="caution">
    <text evidence="6">The sequence shown here is derived from an EMBL/GenBank/DDBJ whole genome shotgun (WGS) entry which is preliminary data.</text>
</comment>
<reference evidence="6 7" key="1">
    <citation type="submission" date="2023-04" db="EMBL/GenBank/DDBJ databases">
        <title>Genome of Basidiobolus ranarum AG-B5.</title>
        <authorList>
            <person name="Stajich J.E."/>
            <person name="Carter-House D."/>
            <person name="Gryganskyi A."/>
        </authorList>
    </citation>
    <scope>NUCLEOTIDE SEQUENCE [LARGE SCALE GENOMIC DNA]</scope>
    <source>
        <strain evidence="6 7">AG-B5</strain>
    </source>
</reference>
<evidence type="ECO:0000256" key="5">
    <source>
        <dbReference type="SAM" id="MobiDB-lite"/>
    </source>
</evidence>
<gene>
    <name evidence="6" type="ORF">K7432_014852</name>
</gene>
<organism evidence="6 7">
    <name type="scientific">Basidiobolus ranarum</name>
    <dbReference type="NCBI Taxonomy" id="34480"/>
    <lineage>
        <taxon>Eukaryota</taxon>
        <taxon>Fungi</taxon>
        <taxon>Fungi incertae sedis</taxon>
        <taxon>Zoopagomycota</taxon>
        <taxon>Entomophthoromycotina</taxon>
        <taxon>Basidiobolomycetes</taxon>
        <taxon>Basidiobolales</taxon>
        <taxon>Basidiobolaceae</taxon>
        <taxon>Basidiobolus</taxon>
    </lineage>
</organism>
<protein>
    <recommendedName>
        <fullName evidence="8">Adenylate kinase</fullName>
    </recommendedName>
</protein>
<dbReference type="InterPro" id="IPR027417">
    <property type="entry name" value="P-loop_NTPase"/>
</dbReference>
<comment type="similarity">
    <text evidence="4">Belongs to the adenylate kinase family.</text>
</comment>
<dbReference type="PANTHER" id="PTHR23359">
    <property type="entry name" value="NUCLEOTIDE KINASE"/>
    <property type="match status" value="1"/>
</dbReference>
<dbReference type="Pfam" id="PF00406">
    <property type="entry name" value="ADK"/>
    <property type="match status" value="1"/>
</dbReference>
<dbReference type="CDD" id="cd01428">
    <property type="entry name" value="ADK"/>
    <property type="match status" value="1"/>
</dbReference>